<sequence length="70" mass="7541">MLFYHFPASKGCTDSGAFPLYFIQGAWNVQCPNDLRDIEDAGSPETSQDAHHAASFQTAGACHSPGELPE</sequence>
<evidence type="ECO:0000256" key="1">
    <source>
        <dbReference type="SAM" id="MobiDB-lite"/>
    </source>
</evidence>
<name>A0A9P1JMP3_9PROT</name>
<evidence type="ECO:0000313" key="3">
    <source>
        <dbReference type="Proteomes" id="UP000007319"/>
    </source>
</evidence>
<dbReference type="EMBL" id="HE577327">
    <property type="protein sequence ID" value="CCC96298.1"/>
    <property type="molecule type" value="Genomic_DNA"/>
</dbReference>
<dbReference type="KEGG" id="abs:AZOBR_10085"/>
<feature type="region of interest" description="Disordered" evidence="1">
    <location>
        <begin position="38"/>
        <end position="70"/>
    </location>
</feature>
<dbReference type="AlphaFoldDB" id="A0A9P1JMP3"/>
<protein>
    <submittedName>
        <fullName evidence="2">Uncharacterized protein</fullName>
    </submittedName>
</protein>
<evidence type="ECO:0000313" key="2">
    <source>
        <dbReference type="EMBL" id="CCC96298.1"/>
    </source>
</evidence>
<organism evidence="2 3">
    <name type="scientific">Azospirillum baldaniorum</name>
    <dbReference type="NCBI Taxonomy" id="1064539"/>
    <lineage>
        <taxon>Bacteria</taxon>
        <taxon>Pseudomonadati</taxon>
        <taxon>Pseudomonadota</taxon>
        <taxon>Alphaproteobacteria</taxon>
        <taxon>Rhodospirillales</taxon>
        <taxon>Azospirillaceae</taxon>
        <taxon>Azospirillum</taxon>
    </lineage>
</organism>
<keyword evidence="3" id="KW-1185">Reference proteome</keyword>
<proteinExistence type="predicted"/>
<gene>
    <name evidence="2" type="ORF">AZOBR_10085</name>
</gene>
<dbReference type="Proteomes" id="UP000007319">
    <property type="component" value="Chromosome"/>
</dbReference>
<accession>A0A9P1JMP3</accession>
<reference evidence="2 3" key="1">
    <citation type="journal article" date="2011" name="PLoS Genet.">
        <title>Azospirillum genomes reveal transition of bacteria from aquatic to terrestrial environments.</title>
        <authorList>
            <person name="Wisniewski-Dye F."/>
            <person name="Borziak K."/>
            <person name="Khalsa-Moyers G."/>
            <person name="Alexandre G."/>
            <person name="Sukharnikov L.O."/>
            <person name="Wuichet K."/>
            <person name="Hurst G.B."/>
            <person name="McDonald W.H."/>
            <person name="Robertson J.S."/>
            <person name="Barbe V."/>
            <person name="Calteau A."/>
            <person name="Rouy Z."/>
            <person name="Mangenot S."/>
            <person name="Prigent-Combaret C."/>
            <person name="Normand P."/>
            <person name="Boyer M."/>
            <person name="Siguier P."/>
            <person name="Dessaux Y."/>
            <person name="Elmerich C."/>
            <person name="Condemine G."/>
            <person name="Krishnen G."/>
            <person name="Kennedy I."/>
            <person name="Paterson A.H."/>
            <person name="Gonzalez V."/>
            <person name="Mavingui P."/>
            <person name="Zhulin I.B."/>
        </authorList>
    </citation>
    <scope>NUCLEOTIDE SEQUENCE [LARGE SCALE GENOMIC DNA]</scope>
    <source>
        <strain evidence="2 3">Sp245</strain>
    </source>
</reference>